<gene>
    <name evidence="2" type="ORF">Cvel_29669</name>
</gene>
<accession>A0A0G4HP06</accession>
<feature type="region of interest" description="Disordered" evidence="1">
    <location>
        <begin position="1"/>
        <end position="34"/>
    </location>
</feature>
<name>A0A0G4HP06_9ALVE</name>
<evidence type="ECO:0000313" key="2">
    <source>
        <dbReference type="EMBL" id="CEM45960.1"/>
    </source>
</evidence>
<sequence length="104" mass="10916">MDASLKGSASQRSSSVGLSPSSAPRSESSSDVSSEWIPCVVESLGRSRALRPSAFALRARDSSSSSPLMTCGSQGVALGSLREEARWGQEGLRGNYSICFWTVG</sequence>
<feature type="compositionally biased region" description="Low complexity" evidence="1">
    <location>
        <begin position="10"/>
        <end position="34"/>
    </location>
</feature>
<proteinExistence type="predicted"/>
<evidence type="ECO:0000256" key="1">
    <source>
        <dbReference type="SAM" id="MobiDB-lite"/>
    </source>
</evidence>
<dbReference type="AlphaFoldDB" id="A0A0G4HP06"/>
<protein>
    <submittedName>
        <fullName evidence="2">Uncharacterized protein</fullName>
    </submittedName>
</protein>
<organism evidence="2">
    <name type="scientific">Chromera velia CCMP2878</name>
    <dbReference type="NCBI Taxonomy" id="1169474"/>
    <lineage>
        <taxon>Eukaryota</taxon>
        <taxon>Sar</taxon>
        <taxon>Alveolata</taxon>
        <taxon>Colpodellida</taxon>
        <taxon>Chromeraceae</taxon>
        <taxon>Chromera</taxon>
    </lineage>
</organism>
<reference evidence="2" key="1">
    <citation type="submission" date="2014-11" db="EMBL/GenBank/DDBJ databases">
        <authorList>
            <person name="Otto D Thomas"/>
            <person name="Naeem Raeece"/>
        </authorList>
    </citation>
    <scope>NUCLEOTIDE SEQUENCE</scope>
</reference>
<dbReference type="EMBL" id="CDMZ01003326">
    <property type="protein sequence ID" value="CEM45960.1"/>
    <property type="molecule type" value="Genomic_DNA"/>
</dbReference>
<dbReference type="VEuPathDB" id="CryptoDB:Cvel_29669"/>